<dbReference type="AlphaFoldDB" id="A0A0A9B7E9"/>
<protein>
    <submittedName>
        <fullName evidence="1">Uncharacterized protein</fullName>
    </submittedName>
</protein>
<dbReference type="EMBL" id="GBRH01238614">
    <property type="protein sequence ID" value="JAD59281.1"/>
    <property type="molecule type" value="Transcribed_RNA"/>
</dbReference>
<accession>A0A0A9B7E9</accession>
<reference evidence="1" key="1">
    <citation type="submission" date="2014-09" db="EMBL/GenBank/DDBJ databases">
        <authorList>
            <person name="Magalhaes I.L.F."/>
            <person name="Oliveira U."/>
            <person name="Santos F.R."/>
            <person name="Vidigal T.H.D.A."/>
            <person name="Brescovit A.D."/>
            <person name="Santos A.J."/>
        </authorList>
    </citation>
    <scope>NUCLEOTIDE SEQUENCE</scope>
    <source>
        <tissue evidence="1">Shoot tissue taken approximately 20 cm above the soil surface</tissue>
    </source>
</reference>
<reference evidence="1" key="2">
    <citation type="journal article" date="2015" name="Data Brief">
        <title>Shoot transcriptome of the giant reed, Arundo donax.</title>
        <authorList>
            <person name="Barrero R.A."/>
            <person name="Guerrero F.D."/>
            <person name="Moolhuijzen P."/>
            <person name="Goolsby J.A."/>
            <person name="Tidwell J."/>
            <person name="Bellgard S.E."/>
            <person name="Bellgard M.I."/>
        </authorList>
    </citation>
    <scope>NUCLEOTIDE SEQUENCE</scope>
    <source>
        <tissue evidence="1">Shoot tissue taken approximately 20 cm above the soil surface</tissue>
    </source>
</reference>
<name>A0A0A9B7E9_ARUDO</name>
<evidence type="ECO:0000313" key="1">
    <source>
        <dbReference type="EMBL" id="JAD59281.1"/>
    </source>
</evidence>
<sequence length="31" mass="3817">MGKKKQIFKLVSTKMHKRKVTNIEYLLWVMH</sequence>
<organism evidence="1">
    <name type="scientific">Arundo donax</name>
    <name type="common">Giant reed</name>
    <name type="synonym">Donax arundinaceus</name>
    <dbReference type="NCBI Taxonomy" id="35708"/>
    <lineage>
        <taxon>Eukaryota</taxon>
        <taxon>Viridiplantae</taxon>
        <taxon>Streptophyta</taxon>
        <taxon>Embryophyta</taxon>
        <taxon>Tracheophyta</taxon>
        <taxon>Spermatophyta</taxon>
        <taxon>Magnoliopsida</taxon>
        <taxon>Liliopsida</taxon>
        <taxon>Poales</taxon>
        <taxon>Poaceae</taxon>
        <taxon>PACMAD clade</taxon>
        <taxon>Arundinoideae</taxon>
        <taxon>Arundineae</taxon>
        <taxon>Arundo</taxon>
    </lineage>
</organism>
<proteinExistence type="predicted"/>